<evidence type="ECO:0000313" key="9">
    <source>
        <dbReference type="Proteomes" id="UP001519296"/>
    </source>
</evidence>
<evidence type="ECO:0000256" key="4">
    <source>
        <dbReference type="ARBA" id="ARBA00023172"/>
    </source>
</evidence>
<dbReference type="Gene3D" id="1.10.150.130">
    <property type="match status" value="1"/>
</dbReference>
<dbReference type="PROSITE" id="PS51898">
    <property type="entry name" value="TYR_RECOMBINASE"/>
    <property type="match status" value="1"/>
</dbReference>
<organism evidence="8 9">
    <name type="scientific">Streptococcus oricebi</name>
    <dbReference type="NCBI Taxonomy" id="1547447"/>
    <lineage>
        <taxon>Bacteria</taxon>
        <taxon>Bacillati</taxon>
        <taxon>Bacillota</taxon>
        <taxon>Bacilli</taxon>
        <taxon>Lactobacillales</taxon>
        <taxon>Streptococcaceae</taxon>
        <taxon>Streptococcus</taxon>
    </lineage>
</organism>
<dbReference type="Proteomes" id="UP001519296">
    <property type="component" value="Unassembled WGS sequence"/>
</dbReference>
<dbReference type="InterPro" id="IPR020876">
    <property type="entry name" value="Tyrosine_recombinase_XerD-like"/>
</dbReference>
<name>A0ABS5B3L3_9STRE</name>
<evidence type="ECO:0000259" key="7">
    <source>
        <dbReference type="PROSITE" id="PS51900"/>
    </source>
</evidence>
<dbReference type="InterPro" id="IPR004107">
    <property type="entry name" value="Integrase_SAM-like_N"/>
</dbReference>
<dbReference type="HAMAP" id="MF_01817">
    <property type="entry name" value="Recomb_XerD_like"/>
    <property type="match status" value="1"/>
</dbReference>
<dbReference type="RefSeq" id="WP_209627905.1">
    <property type="nucleotide sequence ID" value="NZ_PRDG01000003.1"/>
</dbReference>
<dbReference type="InterPro" id="IPR050090">
    <property type="entry name" value="Tyrosine_recombinase_XerCD"/>
</dbReference>
<keyword evidence="3 5" id="KW-0238">DNA-binding</keyword>
<dbReference type="PROSITE" id="PS51900">
    <property type="entry name" value="CB"/>
    <property type="match status" value="1"/>
</dbReference>
<keyword evidence="4 5" id="KW-0233">DNA recombination</keyword>
<comment type="similarity">
    <text evidence="5">Belongs to the 'phage' integrase family. XerD-like subfamily.</text>
</comment>
<dbReference type="Pfam" id="PF00589">
    <property type="entry name" value="Phage_integrase"/>
    <property type="match status" value="1"/>
</dbReference>
<feature type="domain" description="Tyr recombinase" evidence="6">
    <location>
        <begin position="83"/>
        <end position="243"/>
    </location>
</feature>
<accession>A0ABS5B3L3</accession>
<feature type="active site" description="O-(3'-phospho-DNA)-tyrosine intermediate" evidence="5">
    <location>
        <position position="242"/>
    </location>
</feature>
<dbReference type="SUPFAM" id="SSF56349">
    <property type="entry name" value="DNA breaking-rejoining enzymes"/>
    <property type="match status" value="1"/>
</dbReference>
<evidence type="ECO:0000256" key="2">
    <source>
        <dbReference type="ARBA" id="ARBA00022908"/>
    </source>
</evidence>
<dbReference type="InterPro" id="IPR013762">
    <property type="entry name" value="Integrase-like_cat_sf"/>
</dbReference>
<evidence type="ECO:0000256" key="1">
    <source>
        <dbReference type="ARBA" id="ARBA00022490"/>
    </source>
</evidence>
<comment type="caution">
    <text evidence="8">The sequence shown here is derived from an EMBL/GenBank/DDBJ whole genome shotgun (WGS) entry which is preliminary data.</text>
</comment>
<proteinExistence type="inferred from homology"/>
<dbReference type="EMBL" id="PRDG01000003">
    <property type="protein sequence ID" value="MBP2623407.1"/>
    <property type="molecule type" value="Genomic_DNA"/>
</dbReference>
<evidence type="ECO:0000256" key="5">
    <source>
        <dbReference type="HAMAP-Rule" id="MF_01817"/>
    </source>
</evidence>
<feature type="domain" description="Core-binding (CB)" evidence="7">
    <location>
        <begin position="1"/>
        <end position="71"/>
    </location>
</feature>
<dbReference type="InterPro" id="IPR002104">
    <property type="entry name" value="Integrase_catalytic"/>
</dbReference>
<evidence type="ECO:0000313" key="8">
    <source>
        <dbReference type="EMBL" id="MBP2623407.1"/>
    </source>
</evidence>
<keyword evidence="2 5" id="KW-0229">DNA integration</keyword>
<dbReference type="NCBIfam" id="NF002685">
    <property type="entry name" value="PRK02436.1"/>
    <property type="match status" value="1"/>
</dbReference>
<reference evidence="8 9" key="1">
    <citation type="submission" date="2018-02" db="EMBL/GenBank/DDBJ databases">
        <title>Draft genome sequence of Streptococcus oricebi CCUG 70868T type strain.</title>
        <authorList>
            <person name="Mendez V."/>
            <person name="Salva-Serra F."/>
            <person name="Jaen-Luchoro D."/>
            <person name="Gonzales-Siles L."/>
            <person name="Karlsson R."/>
            <person name="Engstrom-Jakobsson H."/>
            <person name="Busquets A."/>
            <person name="Gomila M."/>
            <person name="Pineiro-Iglesias B."/>
            <person name="Bennasar-Figueras A."/>
            <person name="Seeger M."/>
            <person name="Moore E."/>
        </authorList>
    </citation>
    <scope>NUCLEOTIDE SEQUENCE [LARGE SCALE GENOMIC DNA]</scope>
    <source>
        <strain evidence="8 9">CCUG 70868</strain>
    </source>
</reference>
<protein>
    <recommendedName>
        <fullName evidence="5">Tyrosine recombinase XerD-like</fullName>
    </recommendedName>
</protein>
<gene>
    <name evidence="8" type="ORF">C4K46_05570</name>
</gene>
<comment type="subcellular location">
    <subcellularLocation>
        <location evidence="5">Cytoplasm</location>
    </subcellularLocation>
</comment>
<dbReference type="PANTHER" id="PTHR30349">
    <property type="entry name" value="PHAGE INTEGRASE-RELATED"/>
    <property type="match status" value="1"/>
</dbReference>
<keyword evidence="1 5" id="KW-0963">Cytoplasm</keyword>
<dbReference type="InterPro" id="IPR011010">
    <property type="entry name" value="DNA_brk_join_enz"/>
</dbReference>
<dbReference type="InterPro" id="IPR044068">
    <property type="entry name" value="CB"/>
</dbReference>
<evidence type="ECO:0000256" key="3">
    <source>
        <dbReference type="ARBA" id="ARBA00023125"/>
    </source>
</evidence>
<dbReference type="PANTHER" id="PTHR30349:SF81">
    <property type="entry name" value="TYROSINE RECOMBINASE XERC"/>
    <property type="match status" value="1"/>
</dbReference>
<keyword evidence="9" id="KW-1185">Reference proteome</keyword>
<comment type="function">
    <text evidence="5">Putative tyrosine recombinase. Not involved in the cutting and rejoining of the recombining DNA molecules on dif(SL) site.</text>
</comment>
<dbReference type="InterPro" id="IPR010998">
    <property type="entry name" value="Integrase_recombinase_N"/>
</dbReference>
<dbReference type="Pfam" id="PF02899">
    <property type="entry name" value="Phage_int_SAM_1"/>
    <property type="match status" value="1"/>
</dbReference>
<evidence type="ECO:0000259" key="6">
    <source>
        <dbReference type="PROSITE" id="PS51898"/>
    </source>
</evidence>
<dbReference type="Gene3D" id="1.10.443.10">
    <property type="entry name" value="Intergrase catalytic core"/>
    <property type="match status" value="1"/>
</dbReference>
<sequence length="243" mass="28400">MKEVIQQFLDQKELAGNSRQAYQYDLEQFLLQVEEIDEQRLRLYRTWLDSLKVSVQRRKLSAVNQFLAYLYQEGLLADFHRLKSPKSNIATKEQQELLDLEDFWDESPNQAGRLIALLIVETGLLPSEILKIRTADISLDFQILSVEKAGQKRVLSLSKELLTELEPLLEETTYIFERKGSPYSRQWCFRQLSVFLAEKGQPQLSAQSLREQYILRQRQKGVDLTQLARDLGLKTSITLEKYK</sequence>